<gene>
    <name evidence="1" type="ORF">EV182_004590</name>
</gene>
<dbReference type="EMBL" id="JAMZIH010006588">
    <property type="protein sequence ID" value="KAJ1673767.1"/>
    <property type="molecule type" value="Genomic_DNA"/>
</dbReference>
<dbReference type="Proteomes" id="UP001145114">
    <property type="component" value="Unassembled WGS sequence"/>
</dbReference>
<evidence type="ECO:0000313" key="1">
    <source>
        <dbReference type="EMBL" id="KAJ1673767.1"/>
    </source>
</evidence>
<feature type="non-terminal residue" evidence="1">
    <location>
        <position position="66"/>
    </location>
</feature>
<reference evidence="1" key="1">
    <citation type="submission" date="2022-06" db="EMBL/GenBank/DDBJ databases">
        <title>Phylogenomic reconstructions and comparative analyses of Kickxellomycotina fungi.</title>
        <authorList>
            <person name="Reynolds N.K."/>
            <person name="Stajich J.E."/>
            <person name="Barry K."/>
            <person name="Grigoriev I.V."/>
            <person name="Crous P."/>
            <person name="Smith M.E."/>
        </authorList>
    </citation>
    <scope>NUCLEOTIDE SEQUENCE</scope>
    <source>
        <strain evidence="1">RSA 2271</strain>
    </source>
</reference>
<evidence type="ECO:0000313" key="2">
    <source>
        <dbReference type="Proteomes" id="UP001145114"/>
    </source>
</evidence>
<keyword evidence="2" id="KW-1185">Reference proteome</keyword>
<name>A0ACC1HEV2_9FUNG</name>
<sequence>MQYGQAHDEPDHALESAGVVDERRDNGHVYRRLLARVPGCHLRGHCTAWYPGQMVHHLLAPGWFLS</sequence>
<protein>
    <submittedName>
        <fullName evidence="1">Uncharacterized protein</fullName>
    </submittedName>
</protein>
<proteinExistence type="predicted"/>
<organism evidence="1 2">
    <name type="scientific">Spiromyces aspiralis</name>
    <dbReference type="NCBI Taxonomy" id="68401"/>
    <lineage>
        <taxon>Eukaryota</taxon>
        <taxon>Fungi</taxon>
        <taxon>Fungi incertae sedis</taxon>
        <taxon>Zoopagomycota</taxon>
        <taxon>Kickxellomycotina</taxon>
        <taxon>Kickxellomycetes</taxon>
        <taxon>Kickxellales</taxon>
        <taxon>Kickxellaceae</taxon>
        <taxon>Spiromyces</taxon>
    </lineage>
</organism>
<accession>A0ACC1HEV2</accession>
<comment type="caution">
    <text evidence="1">The sequence shown here is derived from an EMBL/GenBank/DDBJ whole genome shotgun (WGS) entry which is preliminary data.</text>
</comment>